<dbReference type="GO" id="GO:0009279">
    <property type="term" value="C:cell outer membrane"/>
    <property type="evidence" value="ECO:0007669"/>
    <property type="project" value="UniProtKB-SubCell"/>
</dbReference>
<feature type="domain" description="TonB-dependent receptor plug" evidence="15">
    <location>
        <begin position="56"/>
        <end position="162"/>
    </location>
</feature>
<evidence type="ECO:0000256" key="8">
    <source>
        <dbReference type="ARBA" id="ARBA00023077"/>
    </source>
</evidence>
<evidence type="ECO:0000256" key="11">
    <source>
        <dbReference type="PROSITE-ProRule" id="PRU01360"/>
    </source>
</evidence>
<keyword evidence="17" id="KW-1185">Reference proteome</keyword>
<comment type="similarity">
    <text evidence="11 12">Belongs to the TonB-dependent receptor family.</text>
</comment>
<dbReference type="Pfam" id="PF00593">
    <property type="entry name" value="TonB_dep_Rec_b-barrel"/>
    <property type="match status" value="1"/>
</dbReference>
<keyword evidence="10 11" id="KW-0998">Cell outer membrane</keyword>
<keyword evidence="7" id="KW-0406">Ion transport</keyword>
<keyword evidence="6" id="KW-0408">Iron</keyword>
<dbReference type="KEGG" id="acru:HHL28_03515"/>
<evidence type="ECO:0000256" key="10">
    <source>
        <dbReference type="ARBA" id="ARBA00023237"/>
    </source>
</evidence>
<keyword evidence="3 11" id="KW-1134">Transmembrane beta strand</keyword>
<keyword evidence="16" id="KW-0675">Receptor</keyword>
<keyword evidence="2 11" id="KW-0813">Transport</keyword>
<dbReference type="AlphaFoldDB" id="A0A858R4I0"/>
<gene>
    <name evidence="16" type="ORF">HHL28_03515</name>
</gene>
<evidence type="ECO:0000259" key="14">
    <source>
        <dbReference type="Pfam" id="PF00593"/>
    </source>
</evidence>
<evidence type="ECO:0000256" key="1">
    <source>
        <dbReference type="ARBA" id="ARBA00004571"/>
    </source>
</evidence>
<dbReference type="Pfam" id="PF07715">
    <property type="entry name" value="Plug"/>
    <property type="match status" value="1"/>
</dbReference>
<evidence type="ECO:0000256" key="9">
    <source>
        <dbReference type="ARBA" id="ARBA00023136"/>
    </source>
</evidence>
<keyword evidence="9 11" id="KW-0472">Membrane</keyword>
<dbReference type="EMBL" id="CP051775">
    <property type="protein sequence ID" value="QJE72294.1"/>
    <property type="molecule type" value="Genomic_DNA"/>
</dbReference>
<dbReference type="PROSITE" id="PS52016">
    <property type="entry name" value="TONB_DEPENDENT_REC_3"/>
    <property type="match status" value="1"/>
</dbReference>
<evidence type="ECO:0000313" key="17">
    <source>
        <dbReference type="Proteomes" id="UP000501891"/>
    </source>
</evidence>
<evidence type="ECO:0000313" key="16">
    <source>
        <dbReference type="EMBL" id="QJE72294.1"/>
    </source>
</evidence>
<dbReference type="SUPFAM" id="SSF56935">
    <property type="entry name" value="Porins"/>
    <property type="match status" value="1"/>
</dbReference>
<dbReference type="Gene3D" id="2.40.170.20">
    <property type="entry name" value="TonB-dependent receptor, beta-barrel domain"/>
    <property type="match status" value="1"/>
</dbReference>
<dbReference type="InterPro" id="IPR039426">
    <property type="entry name" value="TonB-dep_rcpt-like"/>
</dbReference>
<protein>
    <submittedName>
        <fullName evidence="16">TonB-dependent receptor</fullName>
    </submittedName>
</protein>
<evidence type="ECO:0000256" key="12">
    <source>
        <dbReference type="RuleBase" id="RU003357"/>
    </source>
</evidence>
<dbReference type="GO" id="GO:0006826">
    <property type="term" value="P:iron ion transport"/>
    <property type="evidence" value="ECO:0007669"/>
    <property type="project" value="UniProtKB-KW"/>
</dbReference>
<accession>A0A858R4I0</accession>
<evidence type="ECO:0000256" key="7">
    <source>
        <dbReference type="ARBA" id="ARBA00023065"/>
    </source>
</evidence>
<evidence type="ECO:0000256" key="6">
    <source>
        <dbReference type="ARBA" id="ARBA00023004"/>
    </source>
</evidence>
<keyword evidence="4" id="KW-0410">Iron transport</keyword>
<dbReference type="CDD" id="cd01347">
    <property type="entry name" value="ligand_gated_channel"/>
    <property type="match status" value="1"/>
</dbReference>
<comment type="subcellular location">
    <subcellularLocation>
        <location evidence="1 11">Cell outer membrane</location>
        <topology evidence="1 11">Multi-pass membrane protein</topology>
    </subcellularLocation>
</comment>
<feature type="domain" description="TonB-dependent receptor-like beta-barrel" evidence="14">
    <location>
        <begin position="304"/>
        <end position="696"/>
    </location>
</feature>
<feature type="signal peptide" evidence="13">
    <location>
        <begin position="1"/>
        <end position="39"/>
    </location>
</feature>
<dbReference type="InterPro" id="IPR012910">
    <property type="entry name" value="Plug_dom"/>
</dbReference>
<evidence type="ECO:0000256" key="3">
    <source>
        <dbReference type="ARBA" id="ARBA00022452"/>
    </source>
</evidence>
<dbReference type="InterPro" id="IPR000531">
    <property type="entry name" value="Beta-barrel_TonB"/>
</dbReference>
<organism evidence="16 17">
    <name type="scientific">Aerophototrophica crusticola</name>
    <dbReference type="NCBI Taxonomy" id="1709002"/>
    <lineage>
        <taxon>Bacteria</taxon>
        <taxon>Pseudomonadati</taxon>
        <taxon>Pseudomonadota</taxon>
        <taxon>Alphaproteobacteria</taxon>
        <taxon>Rhodospirillales</taxon>
        <taxon>Rhodospirillaceae</taxon>
        <taxon>Aerophototrophica</taxon>
    </lineage>
</organism>
<proteinExistence type="inferred from homology"/>
<evidence type="ECO:0000256" key="13">
    <source>
        <dbReference type="SAM" id="SignalP"/>
    </source>
</evidence>
<dbReference type="Proteomes" id="UP000501891">
    <property type="component" value="Chromosome"/>
</dbReference>
<evidence type="ECO:0000256" key="4">
    <source>
        <dbReference type="ARBA" id="ARBA00022496"/>
    </source>
</evidence>
<feature type="chain" id="PRO_5032726507" evidence="13">
    <location>
        <begin position="40"/>
        <end position="742"/>
    </location>
</feature>
<keyword evidence="5 11" id="KW-0812">Transmembrane</keyword>
<sequence length="742" mass="81023">MGVLPACRQFVPRIIGTPMHALRTTTAALALLAAIPASAQGVEEIVVTARQRAEDPQRTPLSLTVLGPEAIERAQVDSIADIATRAPGLVVSDPFGRFNPAPAIRGLTQPGVGEEPSVGFFLDGVYVSGRSSINLFLDDVERIEVLKGPQNALFGRNTFGGAVNLVTRKPGDAVEGQVAGAIGNKGRKEFSASVGGPLVAGKLAARASFALDDYDGFYRNALAGGPEIGAEKSTAAALTLRATPTDRLEALLRVSYAEDRDGQPKGWWLQTNCQQRLNAAGVPAGAFTQYCGEIPEDVPTQAANAEHFGFRRDAWRTALTVNYDLGPATLTSISAANFETNEFNRDNDYSAALIARAGQLTDRHDWSQELRLVSNDDGEPLSWIAGASRYRFDNETERRDFDYVESRVRPGGGTRTAEVTDSWAVYGSLSYRLPLDLTATADLRWQRDEKRFATTALPNVGLSDEWTMWTPRFALSWQATDDALLYASAAKGAKSGGFSTMANILPTERSFDPETNWTYEVGAKTQWLGGRVTANAALFWIDWTDQQVVAVSSGPFTNNNFYTANAAQSRSRGLELELAAAPVEGLDLRAAYTFVDAEFRDYRDTDYFNIPAFAPDGDISGLALPRQSRHQIVASGQYTAALAAGWDGFLGGEWLWQSRQYTENSNLSWIPADGKVNAWVGLEQGGARFTLRVRNLFDDRSAPVAIRFNEPVVVAGRTEFRRAWLVTPADGRTWTVEARWRY</sequence>
<dbReference type="PANTHER" id="PTHR32552:SF81">
    <property type="entry name" value="TONB-DEPENDENT OUTER MEMBRANE RECEPTOR"/>
    <property type="match status" value="1"/>
</dbReference>
<evidence type="ECO:0000259" key="15">
    <source>
        <dbReference type="Pfam" id="PF07715"/>
    </source>
</evidence>
<evidence type="ECO:0000256" key="2">
    <source>
        <dbReference type="ARBA" id="ARBA00022448"/>
    </source>
</evidence>
<name>A0A858R4I0_9PROT</name>
<keyword evidence="13" id="KW-0732">Signal</keyword>
<dbReference type="PANTHER" id="PTHR32552">
    <property type="entry name" value="FERRICHROME IRON RECEPTOR-RELATED"/>
    <property type="match status" value="1"/>
</dbReference>
<reference evidence="16" key="1">
    <citation type="submission" date="2020-04" db="EMBL/GenBank/DDBJ databases">
        <title>A desert anoxygenic phototrophic bacterium fixes CO2 using RubisCO under aerobic conditions.</title>
        <authorList>
            <person name="Tang K."/>
        </authorList>
    </citation>
    <scope>NUCLEOTIDE SEQUENCE [LARGE SCALE GENOMIC DNA]</scope>
    <source>
        <strain evidence="16">MIMtkB3</strain>
    </source>
</reference>
<dbReference type="InterPro" id="IPR036942">
    <property type="entry name" value="Beta-barrel_TonB_sf"/>
</dbReference>
<evidence type="ECO:0000256" key="5">
    <source>
        <dbReference type="ARBA" id="ARBA00022692"/>
    </source>
</evidence>
<keyword evidence="8 12" id="KW-0798">TonB box</keyword>